<name>A0A7G5EBN9_9BURK</name>
<reference evidence="3 4" key="1">
    <citation type="journal article" date="2020" name="G3 (Bethesda)">
        <title>CeMbio - The Caenorhabditis elegans Microbiome Resource.</title>
        <authorList>
            <person name="Dirksen P."/>
            <person name="Assie A."/>
            <person name="Zimmermann J."/>
            <person name="Zhang F."/>
            <person name="Tietje A.M."/>
            <person name="Marsh S.A."/>
            <person name="Felix M.A."/>
            <person name="Shapira M."/>
            <person name="Kaleta C."/>
            <person name="Schulenburg H."/>
            <person name="Samuel B."/>
        </authorList>
    </citation>
    <scope>NUCLEOTIDE SEQUENCE [LARGE SCALE GENOMIC DNA]</scope>
    <source>
        <strain evidence="3 4">BIGb0172</strain>
    </source>
</reference>
<dbReference type="PANTHER" id="PTHR46797">
    <property type="entry name" value="HTH-TYPE TRANSCRIPTIONAL REGULATOR"/>
    <property type="match status" value="1"/>
</dbReference>
<feature type="domain" description="HTH cro/C1-type" evidence="2">
    <location>
        <begin position="16"/>
        <end position="70"/>
    </location>
</feature>
<dbReference type="GO" id="GO:0003700">
    <property type="term" value="F:DNA-binding transcription factor activity"/>
    <property type="evidence" value="ECO:0007669"/>
    <property type="project" value="TreeGrafter"/>
</dbReference>
<keyword evidence="4" id="KW-1185">Reference proteome</keyword>
<evidence type="ECO:0000313" key="3">
    <source>
        <dbReference type="EMBL" id="QMV71414.1"/>
    </source>
</evidence>
<dbReference type="KEGG" id="cpis:HS961_00370"/>
<dbReference type="PROSITE" id="PS50943">
    <property type="entry name" value="HTH_CROC1"/>
    <property type="match status" value="1"/>
</dbReference>
<dbReference type="EMBL" id="CP058554">
    <property type="protein sequence ID" value="QMV71414.1"/>
    <property type="molecule type" value="Genomic_DNA"/>
</dbReference>
<dbReference type="GO" id="GO:0005829">
    <property type="term" value="C:cytosol"/>
    <property type="evidence" value="ECO:0007669"/>
    <property type="project" value="TreeGrafter"/>
</dbReference>
<dbReference type="Pfam" id="PF01381">
    <property type="entry name" value="HTH_3"/>
    <property type="match status" value="1"/>
</dbReference>
<dbReference type="CDD" id="cd00093">
    <property type="entry name" value="HTH_XRE"/>
    <property type="match status" value="1"/>
</dbReference>
<evidence type="ECO:0000256" key="1">
    <source>
        <dbReference type="ARBA" id="ARBA00023125"/>
    </source>
</evidence>
<evidence type="ECO:0000313" key="4">
    <source>
        <dbReference type="Proteomes" id="UP000515240"/>
    </source>
</evidence>
<dbReference type="PANTHER" id="PTHR46797:SF19">
    <property type="entry name" value="BLL2473 PROTEIN"/>
    <property type="match status" value="1"/>
</dbReference>
<gene>
    <name evidence="3" type="ORF">HS961_00370</name>
</gene>
<proteinExistence type="predicted"/>
<sequence>MAKKREYITKRVGNRIAELRQSRNWSQAELAFRLQVEPETIDHLECGTSTPSLQTLESLATALQVRISDLVIEHAAIPDQQAMQIRAWLAELDPADHAIVTGVIQQLCERMRARGGHH</sequence>
<dbReference type="RefSeq" id="WP_182325860.1">
    <property type="nucleotide sequence ID" value="NZ_CP058554.1"/>
</dbReference>
<dbReference type="InterPro" id="IPR001387">
    <property type="entry name" value="Cro/C1-type_HTH"/>
</dbReference>
<accession>A0A7G5EBN9</accession>
<dbReference type="InterPro" id="IPR050807">
    <property type="entry name" value="TransReg_Diox_bact_type"/>
</dbReference>
<dbReference type="GO" id="GO:0003677">
    <property type="term" value="F:DNA binding"/>
    <property type="evidence" value="ECO:0007669"/>
    <property type="project" value="UniProtKB-KW"/>
</dbReference>
<keyword evidence="1" id="KW-0238">DNA-binding</keyword>
<dbReference type="InterPro" id="IPR010982">
    <property type="entry name" value="Lambda_DNA-bd_dom_sf"/>
</dbReference>
<dbReference type="AlphaFoldDB" id="A0A7G5EBN9"/>
<protein>
    <submittedName>
        <fullName evidence="3">Helix-turn-helix transcriptional regulator</fullName>
    </submittedName>
</protein>
<evidence type="ECO:0000259" key="2">
    <source>
        <dbReference type="PROSITE" id="PS50943"/>
    </source>
</evidence>
<dbReference type="SMART" id="SM00530">
    <property type="entry name" value="HTH_XRE"/>
    <property type="match status" value="1"/>
</dbReference>
<dbReference type="Gene3D" id="1.10.260.40">
    <property type="entry name" value="lambda repressor-like DNA-binding domains"/>
    <property type="match status" value="1"/>
</dbReference>
<dbReference type="Proteomes" id="UP000515240">
    <property type="component" value="Chromosome"/>
</dbReference>
<dbReference type="SUPFAM" id="SSF47413">
    <property type="entry name" value="lambda repressor-like DNA-binding domains"/>
    <property type="match status" value="1"/>
</dbReference>
<organism evidence="3 4">
    <name type="scientific">Comamonas piscis</name>
    <dbReference type="NCBI Taxonomy" id="1562974"/>
    <lineage>
        <taxon>Bacteria</taxon>
        <taxon>Pseudomonadati</taxon>
        <taxon>Pseudomonadota</taxon>
        <taxon>Betaproteobacteria</taxon>
        <taxon>Burkholderiales</taxon>
        <taxon>Comamonadaceae</taxon>
        <taxon>Comamonas</taxon>
    </lineage>
</organism>